<keyword evidence="1" id="KW-0812">Transmembrane</keyword>
<gene>
    <name evidence="2" type="ORF">A2824_00090</name>
</gene>
<keyword evidence="1" id="KW-0472">Membrane</keyword>
<sequence length="151" mass="17834">MKTTIMVIMKLLGGPWMLVLIACYIVFSRTFIPVEILKFSNTLAVIFFLAYIFIFVHKIYREARENELRPVSEMTSKLLSKEAREKTRQLLIGEARKARFYKNRLSGMLNFIKLYKDRASEVNNYKKQARESSQEVQKILMMCSRMSIARY</sequence>
<feature type="transmembrane region" description="Helical" evidence="1">
    <location>
        <begin position="39"/>
        <end position="60"/>
    </location>
</feature>
<organism evidence="2 3">
    <name type="scientific">Candidatus Nomurabacteria bacterium RIFCSPHIGHO2_01_FULL_42_16</name>
    <dbReference type="NCBI Taxonomy" id="1801743"/>
    <lineage>
        <taxon>Bacteria</taxon>
        <taxon>Candidatus Nomuraibacteriota</taxon>
    </lineage>
</organism>
<dbReference type="AlphaFoldDB" id="A0A1F6VLK6"/>
<evidence type="ECO:0000256" key="1">
    <source>
        <dbReference type="SAM" id="Phobius"/>
    </source>
</evidence>
<evidence type="ECO:0000313" key="3">
    <source>
        <dbReference type="Proteomes" id="UP000178059"/>
    </source>
</evidence>
<feature type="transmembrane region" description="Helical" evidence="1">
    <location>
        <begin position="7"/>
        <end position="27"/>
    </location>
</feature>
<dbReference type="Proteomes" id="UP000178059">
    <property type="component" value="Unassembled WGS sequence"/>
</dbReference>
<proteinExistence type="predicted"/>
<dbReference type="EMBL" id="MFTT01000007">
    <property type="protein sequence ID" value="OGI70436.1"/>
    <property type="molecule type" value="Genomic_DNA"/>
</dbReference>
<keyword evidence="1" id="KW-1133">Transmembrane helix</keyword>
<evidence type="ECO:0000313" key="2">
    <source>
        <dbReference type="EMBL" id="OGI70436.1"/>
    </source>
</evidence>
<reference evidence="2 3" key="1">
    <citation type="journal article" date="2016" name="Nat. Commun.">
        <title>Thousands of microbial genomes shed light on interconnected biogeochemical processes in an aquifer system.</title>
        <authorList>
            <person name="Anantharaman K."/>
            <person name="Brown C.T."/>
            <person name="Hug L.A."/>
            <person name="Sharon I."/>
            <person name="Castelle C.J."/>
            <person name="Probst A.J."/>
            <person name="Thomas B.C."/>
            <person name="Singh A."/>
            <person name="Wilkins M.J."/>
            <person name="Karaoz U."/>
            <person name="Brodie E.L."/>
            <person name="Williams K.H."/>
            <person name="Hubbard S.S."/>
            <person name="Banfield J.F."/>
        </authorList>
    </citation>
    <scope>NUCLEOTIDE SEQUENCE [LARGE SCALE GENOMIC DNA]</scope>
</reference>
<dbReference type="PROSITE" id="PS51257">
    <property type="entry name" value="PROKAR_LIPOPROTEIN"/>
    <property type="match status" value="1"/>
</dbReference>
<accession>A0A1F6VLK6</accession>
<comment type="caution">
    <text evidence="2">The sequence shown here is derived from an EMBL/GenBank/DDBJ whole genome shotgun (WGS) entry which is preliminary data.</text>
</comment>
<protein>
    <submittedName>
        <fullName evidence="2">Uncharacterized protein</fullName>
    </submittedName>
</protein>
<name>A0A1F6VLK6_9BACT</name>